<dbReference type="Proteomes" id="UP000297597">
    <property type="component" value="Unassembled WGS sequence"/>
</dbReference>
<dbReference type="OrthoDB" id="9808822at2"/>
<dbReference type="GO" id="GO:0005737">
    <property type="term" value="C:cytoplasm"/>
    <property type="evidence" value="ECO:0007669"/>
    <property type="project" value="TreeGrafter"/>
</dbReference>
<dbReference type="EMBL" id="QFFZ01000004">
    <property type="protein sequence ID" value="TEB12977.1"/>
    <property type="molecule type" value="Genomic_DNA"/>
</dbReference>
<dbReference type="InterPro" id="IPR027417">
    <property type="entry name" value="P-loop_NTPase"/>
</dbReference>
<evidence type="ECO:0000313" key="3">
    <source>
        <dbReference type="Proteomes" id="UP000297597"/>
    </source>
</evidence>
<dbReference type="GO" id="GO:0016787">
    <property type="term" value="F:hydrolase activity"/>
    <property type="evidence" value="ECO:0007669"/>
    <property type="project" value="UniProtKB-KW"/>
</dbReference>
<comment type="caution">
    <text evidence="2">The sequence shown here is derived from an EMBL/GenBank/DDBJ whole genome shotgun (WGS) entry which is preliminary data.</text>
</comment>
<evidence type="ECO:0000313" key="2">
    <source>
        <dbReference type="EMBL" id="TEB12977.1"/>
    </source>
</evidence>
<dbReference type="RefSeq" id="WP_134212503.1">
    <property type="nucleotide sequence ID" value="NZ_QFFZ01000004.1"/>
</dbReference>
<dbReference type="AlphaFoldDB" id="A0A4Y7RXG1"/>
<dbReference type="Pfam" id="PF02492">
    <property type="entry name" value="cobW"/>
    <property type="match status" value="1"/>
</dbReference>
<sequence>MSSTTDVYLITGFLGSGKTTFLNRLVNQFPRDRKLMILMNEFGEIGVDGALVEGQDLEIFEISKGSIFCACVKTDFIKGLFEIAQKIKPDLLVIESTGVANPTDLKKDLNLPIFNGCFKFKEQFCIIDAANILDEFNTFASVERQISSSTRFIINKIDLATQEEILETKNLVSKYHPSPIFYETTFANIDTAGILGLVKTPEKKETSAACRQMTEAELDQYVEDLLNDPRASITPPDILMSAAFSWEGGDLSSIWSLSSQLPKEVVRAKGFLTADAKVFLYNYVMGHYTIIEQSAAAKEILNNILVFIFAPEAQDALEQLLGSYNFVKKEF</sequence>
<gene>
    <name evidence="2" type="primary">yeiR</name>
    <name evidence="2" type="ORF">Pmgp_00615</name>
</gene>
<dbReference type="InterPro" id="IPR003495">
    <property type="entry name" value="CobW/HypB/UreG_nucleotide-bd"/>
</dbReference>
<proteinExistence type="predicted"/>
<dbReference type="EC" id="3.6.-.-" evidence="2"/>
<dbReference type="Gene3D" id="3.40.50.300">
    <property type="entry name" value="P-loop containing nucleotide triphosphate hydrolases"/>
    <property type="match status" value="1"/>
</dbReference>
<reference evidence="2 3" key="1">
    <citation type="journal article" date="2018" name="Environ. Microbiol.">
        <title>Novel energy conservation strategies and behaviour of Pelotomaculum schinkii driving syntrophic propionate catabolism.</title>
        <authorList>
            <person name="Hidalgo-Ahumada C.A.P."/>
            <person name="Nobu M.K."/>
            <person name="Narihiro T."/>
            <person name="Tamaki H."/>
            <person name="Liu W.T."/>
            <person name="Kamagata Y."/>
            <person name="Stams A.J.M."/>
            <person name="Imachi H."/>
            <person name="Sousa D.Z."/>
        </authorList>
    </citation>
    <scope>NUCLEOTIDE SEQUENCE [LARGE SCALE GENOMIC DNA]</scope>
    <source>
        <strain evidence="2 3">MGP</strain>
    </source>
</reference>
<protein>
    <submittedName>
        <fullName evidence="2">Zinc-binding GTPase YeiR</fullName>
        <ecNumber evidence="2">3.6.-.-</ecNumber>
    </submittedName>
</protein>
<dbReference type="PANTHER" id="PTHR13748">
    <property type="entry name" value="COBW-RELATED"/>
    <property type="match status" value="1"/>
</dbReference>
<dbReference type="PANTHER" id="PTHR13748:SF62">
    <property type="entry name" value="COBW DOMAIN-CONTAINING PROTEIN"/>
    <property type="match status" value="1"/>
</dbReference>
<organism evidence="2 3">
    <name type="scientific">Pelotomaculum propionicicum</name>
    <dbReference type="NCBI Taxonomy" id="258475"/>
    <lineage>
        <taxon>Bacteria</taxon>
        <taxon>Bacillati</taxon>
        <taxon>Bacillota</taxon>
        <taxon>Clostridia</taxon>
        <taxon>Eubacteriales</taxon>
        <taxon>Desulfotomaculaceae</taxon>
        <taxon>Pelotomaculum</taxon>
    </lineage>
</organism>
<accession>A0A4Y7RXG1</accession>
<dbReference type="SUPFAM" id="SSF52540">
    <property type="entry name" value="P-loop containing nucleoside triphosphate hydrolases"/>
    <property type="match status" value="1"/>
</dbReference>
<dbReference type="InterPro" id="IPR051316">
    <property type="entry name" value="Zinc-reg_GTPase_activator"/>
</dbReference>
<keyword evidence="3" id="KW-1185">Reference proteome</keyword>
<evidence type="ECO:0000259" key="1">
    <source>
        <dbReference type="Pfam" id="PF02492"/>
    </source>
</evidence>
<keyword evidence="2" id="KW-0378">Hydrolase</keyword>
<name>A0A4Y7RXG1_9FIRM</name>
<feature type="domain" description="CobW/HypB/UreG nucleotide-binding" evidence="1">
    <location>
        <begin position="7"/>
        <end position="168"/>
    </location>
</feature>